<organism evidence="2 3">
    <name type="scientific">Candidatus Sungbacteria bacterium RIFCSPLOWO2_01_FULL_59_16</name>
    <dbReference type="NCBI Taxonomy" id="1802280"/>
    <lineage>
        <taxon>Bacteria</taxon>
        <taxon>Candidatus Sungiibacteriota</taxon>
    </lineage>
</organism>
<keyword evidence="1" id="KW-0812">Transmembrane</keyword>
<sequence length="179" mass="20080">MKTWYYSVSVGGWVVLSLATHVLAAEVMRLVLYPPVSSSIHGWFALDGAALIAILLVGVWYPAYIGPLRRFKREFGFWPGRTEDEVLATRSAVVETLRRRASIVDRLVRESDPVGESIAYNAICVDIEHAEERFRQAVRAAVLRYEEFGVAVDSEWRAWCLPAPVASERESMPLEPATA</sequence>
<evidence type="ECO:0000313" key="2">
    <source>
        <dbReference type="EMBL" id="OHA09400.1"/>
    </source>
</evidence>
<keyword evidence="1" id="KW-0472">Membrane</keyword>
<reference evidence="2 3" key="1">
    <citation type="journal article" date="2016" name="Nat. Commun.">
        <title>Thousands of microbial genomes shed light on interconnected biogeochemical processes in an aquifer system.</title>
        <authorList>
            <person name="Anantharaman K."/>
            <person name="Brown C.T."/>
            <person name="Hug L.A."/>
            <person name="Sharon I."/>
            <person name="Castelle C.J."/>
            <person name="Probst A.J."/>
            <person name="Thomas B.C."/>
            <person name="Singh A."/>
            <person name="Wilkins M.J."/>
            <person name="Karaoz U."/>
            <person name="Brodie E.L."/>
            <person name="Williams K.H."/>
            <person name="Hubbard S.S."/>
            <person name="Banfield J.F."/>
        </authorList>
    </citation>
    <scope>NUCLEOTIDE SEQUENCE [LARGE SCALE GENOMIC DNA]</scope>
</reference>
<evidence type="ECO:0000256" key="1">
    <source>
        <dbReference type="SAM" id="Phobius"/>
    </source>
</evidence>
<dbReference type="EMBL" id="MHQS01000003">
    <property type="protein sequence ID" value="OHA09400.1"/>
    <property type="molecule type" value="Genomic_DNA"/>
</dbReference>
<accession>A0A1G2LCS6</accession>
<protein>
    <submittedName>
        <fullName evidence="2">Uncharacterized protein</fullName>
    </submittedName>
</protein>
<keyword evidence="1" id="KW-1133">Transmembrane helix</keyword>
<proteinExistence type="predicted"/>
<name>A0A1G2LCS6_9BACT</name>
<comment type="caution">
    <text evidence="2">The sequence shown here is derived from an EMBL/GenBank/DDBJ whole genome shotgun (WGS) entry which is preliminary data.</text>
</comment>
<gene>
    <name evidence="2" type="ORF">A3B37_02450</name>
</gene>
<dbReference type="AlphaFoldDB" id="A0A1G2LCS6"/>
<evidence type="ECO:0000313" key="3">
    <source>
        <dbReference type="Proteomes" id="UP000176705"/>
    </source>
</evidence>
<dbReference type="Proteomes" id="UP000176705">
    <property type="component" value="Unassembled WGS sequence"/>
</dbReference>
<feature type="transmembrane region" description="Helical" evidence="1">
    <location>
        <begin position="40"/>
        <end position="63"/>
    </location>
</feature>